<reference evidence="1 2" key="1">
    <citation type="submission" date="2017-11" db="EMBL/GenBank/DDBJ databases">
        <title>Genome sequence of Mesoplasma tabanidae BARC 857 (ATCC 49584).</title>
        <authorList>
            <person name="Lo W.-S."/>
            <person name="Kuo C.-H."/>
        </authorList>
    </citation>
    <scope>NUCLEOTIDE SEQUENCE [LARGE SCALE GENOMIC DNA]</scope>
    <source>
        <strain evidence="1 2">BARC 857</strain>
    </source>
</reference>
<dbReference type="EMBL" id="CP024969">
    <property type="protein sequence ID" value="ATZ21549.1"/>
    <property type="molecule type" value="Genomic_DNA"/>
</dbReference>
<dbReference type="AlphaFoldDB" id="A0A2K8P472"/>
<protein>
    <submittedName>
        <fullName evidence="1">Uncharacterized protein</fullName>
    </submittedName>
</protein>
<dbReference type="KEGG" id="mtab:MTABA_v1c03460"/>
<proteinExistence type="predicted"/>
<gene>
    <name evidence="1" type="ORF">MTABA_v1c03460</name>
</gene>
<sequence>MLRTLFASIGAFSFVSVPFSQNLVSISKNLDSEFEKEILNQIQEDKIYLGKQKFIDYNGERFSSEEAFKKYLLENATITPILTSSNPNKIIKDTENKTLDKTKIYDIDPNKFIQIYRDAYGNIAKTMEDALDTYTNLGLVKEQYSYDNEGWFDSPEEAKLNQKKNMQIHKSLYYMYENKYYNAFNSKDIYLLTNKFEDAFYTNIETNLSGQKLNKPLNIFGLKAITSFSPFYEKMRSEIEHEFTNDYFYKISDLKVENSLELSISGSNEVRIDWLNGSAQEIYKKGQKPIIKFKKEYKSEKEMIDDFKNESKWEKASEGVGWGTSWGRYYWTRKFEIYNQNLKKYQTAVIKLLPKYKGAGGASKAPSFDSYNYRDMTKSNIVSYKDVSKTDKISEINGIPLRYNLEGIGNDEIKKFFHDWYTYYYNDVLTNFSKNNKIDFNYDEVRSETFTKNNVGNVYKDKMYNIGSNNYYSVIQSYFDYKIIKEDIIENNAVQENGEIRYKMRENFNASKDQLDNYLYLSGQFEPILKYSYGSEENLSNLDGSKLANSLQEAKELQWLNANPSLKKKYIVRDVFGKNITEAYTAEKAVQNLQNQIKLDSKMVNINEYETWDWDYKMSYDSTISNGKYKIYKVFNKNTKTEIYFPTENDAMNSILKDSKVNGESNNIYLDKYIYTYYDSKTEKQYSTIFYNDEYQKAVNDIMFKIRNNFIN</sequence>
<dbReference type="OrthoDB" id="388723at2"/>
<accession>A0A2K8P472</accession>
<dbReference type="Proteomes" id="UP000232223">
    <property type="component" value="Chromosome"/>
</dbReference>
<evidence type="ECO:0000313" key="2">
    <source>
        <dbReference type="Proteomes" id="UP000232223"/>
    </source>
</evidence>
<keyword evidence="2" id="KW-1185">Reference proteome</keyword>
<dbReference type="RefSeq" id="WP_100679490.1">
    <property type="nucleotide sequence ID" value="NZ_CP024969.1"/>
</dbReference>
<evidence type="ECO:0000313" key="1">
    <source>
        <dbReference type="EMBL" id="ATZ21549.1"/>
    </source>
</evidence>
<organism evidence="1 2">
    <name type="scientific">Mesoplasma tabanidae</name>
    <dbReference type="NCBI Taxonomy" id="219745"/>
    <lineage>
        <taxon>Bacteria</taxon>
        <taxon>Bacillati</taxon>
        <taxon>Mycoplasmatota</taxon>
        <taxon>Mollicutes</taxon>
        <taxon>Entomoplasmatales</taxon>
        <taxon>Entomoplasmataceae</taxon>
        <taxon>Mesoplasma</taxon>
    </lineage>
</organism>
<name>A0A2K8P472_9MOLU</name>